<sequence length="57" mass="6790">MMKQWLYNLLLLLLSFLLAPYFDYGESTFSLMIVTLLIFFVLKSLFVSFQSLLKEIF</sequence>
<evidence type="ECO:0000256" key="1">
    <source>
        <dbReference type="SAM" id="Phobius"/>
    </source>
</evidence>
<feature type="transmembrane region" description="Helical" evidence="1">
    <location>
        <begin position="28"/>
        <end position="49"/>
    </location>
</feature>
<protein>
    <submittedName>
        <fullName evidence="2">Uncharacterized protein</fullName>
    </submittedName>
</protein>
<evidence type="ECO:0000313" key="2">
    <source>
        <dbReference type="EMBL" id="GJM60057.1"/>
    </source>
</evidence>
<gene>
    <name evidence="2" type="ORF">PEDI_06090</name>
</gene>
<keyword evidence="3" id="KW-1185">Reference proteome</keyword>
<feature type="transmembrane region" description="Helical" evidence="1">
    <location>
        <begin position="5"/>
        <end position="22"/>
    </location>
</feature>
<organism evidence="2 3">
    <name type="scientific">Persicobacter diffluens</name>
    <dbReference type="NCBI Taxonomy" id="981"/>
    <lineage>
        <taxon>Bacteria</taxon>
        <taxon>Pseudomonadati</taxon>
        <taxon>Bacteroidota</taxon>
        <taxon>Cytophagia</taxon>
        <taxon>Cytophagales</taxon>
        <taxon>Persicobacteraceae</taxon>
        <taxon>Persicobacter</taxon>
    </lineage>
</organism>
<comment type="caution">
    <text evidence="2">The sequence shown here is derived from an EMBL/GenBank/DDBJ whole genome shotgun (WGS) entry which is preliminary data.</text>
</comment>
<dbReference type="EMBL" id="BQKE01000001">
    <property type="protein sequence ID" value="GJM60057.1"/>
    <property type="molecule type" value="Genomic_DNA"/>
</dbReference>
<reference evidence="2 3" key="1">
    <citation type="submission" date="2021-12" db="EMBL/GenBank/DDBJ databases">
        <title>Genome sequencing of bacteria with rrn-lacking chromosome and rrn-plasmid.</title>
        <authorList>
            <person name="Anda M."/>
            <person name="Iwasaki W."/>
        </authorList>
    </citation>
    <scope>NUCLEOTIDE SEQUENCE [LARGE SCALE GENOMIC DNA]</scope>
    <source>
        <strain evidence="2 3">NBRC 15940</strain>
    </source>
</reference>
<evidence type="ECO:0000313" key="3">
    <source>
        <dbReference type="Proteomes" id="UP001310022"/>
    </source>
</evidence>
<keyword evidence="1" id="KW-0812">Transmembrane</keyword>
<dbReference type="AlphaFoldDB" id="A0AAN5AIP6"/>
<name>A0AAN5AIP6_9BACT</name>
<accession>A0AAN5AIP6</accession>
<keyword evidence="1" id="KW-0472">Membrane</keyword>
<proteinExistence type="predicted"/>
<dbReference type="Proteomes" id="UP001310022">
    <property type="component" value="Unassembled WGS sequence"/>
</dbReference>
<keyword evidence="1" id="KW-1133">Transmembrane helix</keyword>
<dbReference type="RefSeq" id="WP_338235931.1">
    <property type="nucleotide sequence ID" value="NZ_BQKE01000001.1"/>
</dbReference>